<feature type="compositionally biased region" description="Basic residues" evidence="1">
    <location>
        <begin position="1207"/>
        <end position="1217"/>
    </location>
</feature>
<dbReference type="PANTHER" id="PTHR23193">
    <property type="entry name" value="NUCLEAR PORE COMPLEX PROTEIN NUP"/>
    <property type="match status" value="1"/>
</dbReference>
<feature type="compositionally biased region" description="Polar residues" evidence="1">
    <location>
        <begin position="1124"/>
        <end position="1140"/>
    </location>
</feature>
<feature type="region of interest" description="Disordered" evidence="1">
    <location>
        <begin position="977"/>
        <end position="996"/>
    </location>
</feature>
<protein>
    <submittedName>
        <fullName evidence="3">Uncharacterized protein</fullName>
    </submittedName>
</protein>
<reference evidence="3" key="1">
    <citation type="submission" date="2022-03" db="EMBL/GenBank/DDBJ databases">
        <authorList>
            <person name="Alioto T."/>
            <person name="Alioto T."/>
            <person name="Gomez Garrido J."/>
        </authorList>
    </citation>
    <scope>NUCLEOTIDE SEQUENCE</scope>
</reference>
<feature type="compositionally biased region" description="Low complexity" evidence="1">
    <location>
        <begin position="1173"/>
        <end position="1193"/>
    </location>
</feature>
<organism evidence="3 4">
    <name type="scientific">Pelobates cultripes</name>
    <name type="common">Western spadefoot toad</name>
    <dbReference type="NCBI Taxonomy" id="61616"/>
    <lineage>
        <taxon>Eukaryota</taxon>
        <taxon>Metazoa</taxon>
        <taxon>Chordata</taxon>
        <taxon>Craniata</taxon>
        <taxon>Vertebrata</taxon>
        <taxon>Euteleostomi</taxon>
        <taxon>Amphibia</taxon>
        <taxon>Batrachia</taxon>
        <taxon>Anura</taxon>
        <taxon>Pelobatoidea</taxon>
        <taxon>Pelobatidae</taxon>
        <taxon>Pelobates</taxon>
    </lineage>
</organism>
<keyword evidence="4" id="KW-1185">Reference proteome</keyword>
<dbReference type="GO" id="GO:0006606">
    <property type="term" value="P:protein import into nucleus"/>
    <property type="evidence" value="ECO:0007669"/>
    <property type="project" value="TreeGrafter"/>
</dbReference>
<feature type="region of interest" description="Disordered" evidence="1">
    <location>
        <begin position="1118"/>
        <end position="1217"/>
    </location>
</feature>
<dbReference type="Pfam" id="PF15229">
    <property type="entry name" value="POM121"/>
    <property type="match status" value="1"/>
</dbReference>
<name>A0AAD1QXT8_PELCU</name>
<feature type="transmembrane region" description="Helical" evidence="2">
    <location>
        <begin position="37"/>
        <end position="57"/>
    </location>
</feature>
<keyword evidence="2" id="KW-0472">Membrane</keyword>
<keyword evidence="2" id="KW-1133">Transmembrane helix</keyword>
<dbReference type="EMBL" id="OW240912">
    <property type="protein sequence ID" value="CAH2219743.1"/>
    <property type="molecule type" value="Genomic_DNA"/>
</dbReference>
<feature type="region of interest" description="Disordered" evidence="1">
    <location>
        <begin position="273"/>
        <end position="296"/>
    </location>
</feature>
<keyword evidence="2" id="KW-0812">Transmembrane</keyword>
<evidence type="ECO:0000256" key="1">
    <source>
        <dbReference type="SAM" id="MobiDB-lite"/>
    </source>
</evidence>
<dbReference type="InterPro" id="IPR026054">
    <property type="entry name" value="Nucleoporin"/>
</dbReference>
<dbReference type="GO" id="GO:0017056">
    <property type="term" value="F:structural constituent of nuclear pore"/>
    <property type="evidence" value="ECO:0007669"/>
    <property type="project" value="TreeGrafter"/>
</dbReference>
<evidence type="ECO:0000256" key="2">
    <source>
        <dbReference type="SAM" id="Phobius"/>
    </source>
</evidence>
<evidence type="ECO:0000313" key="4">
    <source>
        <dbReference type="Proteomes" id="UP001295444"/>
    </source>
</evidence>
<feature type="compositionally biased region" description="Polar residues" evidence="1">
    <location>
        <begin position="439"/>
        <end position="458"/>
    </location>
</feature>
<feature type="compositionally biased region" description="Polar residues" evidence="1">
    <location>
        <begin position="543"/>
        <end position="573"/>
    </location>
</feature>
<feature type="region of interest" description="Disordered" evidence="1">
    <location>
        <begin position="411"/>
        <end position="481"/>
    </location>
</feature>
<dbReference type="Proteomes" id="UP001295444">
    <property type="component" value="Chromosome 01"/>
</dbReference>
<gene>
    <name evidence="3" type="ORF">PECUL_23A002864</name>
</gene>
<proteinExistence type="predicted"/>
<sequence length="1217" mass="127915">MCPPRGREGGGGVSGGGLWERRVPWERLAGRWLQPRTLLVAALFALGASAVFCFPLLSACALCVSGCWVYRSSGRRLLVLAGLRPPLGPVQARPKRQRPYPARRLRDPHSFRWSPADLLLLMGSYLGKQDPPARGQVRGPRDIKERLARPNPEVATPARRLSFRETPVHNRAYMSPRRHYPTHQPQYSMTGSLPMVFMDGHQEKTVVSPKKYMLRSPVTVRIPPADKSTAYSFLDNVPPRCPVSPTRCAPDPCAKETVLSAIKESRKRLNKDEENALFGDLDSKRRRYGSGPPLEPPVANGLLSSFAAKDIPDRAYVNRRYPIHQPQYSKVGSLPLVSLDGYQKKPVLSPKNAYRPGIVRIPPPDKNIANVIKNMHCSSMSLPHRSPDPCAKETVLNALKECRKRLNKDDDCTIVGDLDNKRRRHGGDPTSEPPEANGLQATSVFKSDNLKRGQSMQSFDEDPSKRSRTSSSSSVTSNTMNGIQLSAHNAITSSYSSSKKLLKERMALLNKSASSSSSRCQTPEWPIKKGRQDLHTKSPVTPLKSNSRLNSSGQFTDTPVSKGLSTISTSPTGNVVAGRRSKVLLTCPERNEPYHLPPAPIVGYEVTTEDYDAEKKAALQRLHRALEDLVPTTSAPSSIASSVFTLPTTASSTFQQASVASNSSLMQSLAKMQEKEKSPALGATAQSTAEVATTVSKVSNLTFAFAANSSSSGLQSAISNTTPNLVTPAVTSISTPVFPQPLGTTHMKPQSPKNGLLLQMLSKPEDNAQTAFKPIFGAPPSENSISLAATPVLPVSTVASATFKPVFGNNLEQQTPASETTFKPIFGASGTQPPASSAPFSFQMASKSSTSTPAFPGISVTDNAPKTTPVLSAHITTTTNSSTGSAFQFGAASQCPTTSSAAAVLGSNSNKVSQAKPAISFGQTAANAQNSGFTGFGSASAASTTQPKPSTAFGSTTSAFTATFGSNNSFPGNSGTPAFTSGAVSEAPASKSTTTPIPNFGSGTPAFGSSTQPGFASNVQPAFGASVQPTFGTTNTTFSFGNSAPAATKATTFGSISNSQTSSSTPSTNMFAGASSTPFSFGVASNSAASFGSGSQSANTAGNTGFNFGAASTAAPAASFGSSNATQNSTGTPAQNSTFAFGTPGATEIKSSFGTSTPAFGQTTPTAGLTFGSPAPGFPNASPSFSPATPSFSIGAGSKPTGVRQRLMARRQHARKK</sequence>
<accession>A0AAD1QXT8</accession>
<evidence type="ECO:0000313" key="3">
    <source>
        <dbReference type="EMBL" id="CAH2219743.1"/>
    </source>
</evidence>
<dbReference type="GO" id="GO:0006405">
    <property type="term" value="P:RNA export from nucleus"/>
    <property type="evidence" value="ECO:0007669"/>
    <property type="project" value="TreeGrafter"/>
</dbReference>
<dbReference type="PANTHER" id="PTHR23193:SF5">
    <property type="entry name" value="NUCLEAR ENVELOPE PORE MEMBRANE PROTEIN POM 121C-RELATED"/>
    <property type="match status" value="1"/>
</dbReference>
<dbReference type="AlphaFoldDB" id="A0AAD1QXT8"/>
<feature type="compositionally biased region" description="Polar residues" evidence="1">
    <location>
        <begin position="1149"/>
        <end position="1167"/>
    </location>
</feature>
<dbReference type="GO" id="GO:0008139">
    <property type="term" value="F:nuclear localization sequence binding"/>
    <property type="evidence" value="ECO:0007669"/>
    <property type="project" value="TreeGrafter"/>
</dbReference>
<dbReference type="GO" id="GO:0005643">
    <property type="term" value="C:nuclear pore"/>
    <property type="evidence" value="ECO:0007669"/>
    <property type="project" value="TreeGrafter"/>
</dbReference>
<feature type="region of interest" description="Disordered" evidence="1">
    <location>
        <begin position="532"/>
        <end position="573"/>
    </location>
</feature>